<dbReference type="PANTHER" id="PTHR30055">
    <property type="entry name" value="HTH-TYPE TRANSCRIPTIONAL REGULATOR RUTR"/>
    <property type="match status" value="1"/>
</dbReference>
<dbReference type="Pfam" id="PF13305">
    <property type="entry name" value="TetR_C_33"/>
    <property type="match status" value="1"/>
</dbReference>
<evidence type="ECO:0000256" key="1">
    <source>
        <dbReference type="ARBA" id="ARBA00023015"/>
    </source>
</evidence>
<gene>
    <name evidence="5" type="ORF">UFOPK3772_00535</name>
</gene>
<evidence type="ECO:0000256" key="2">
    <source>
        <dbReference type="ARBA" id="ARBA00023125"/>
    </source>
</evidence>
<dbReference type="PROSITE" id="PS50977">
    <property type="entry name" value="HTH_TETR_2"/>
    <property type="match status" value="1"/>
</dbReference>
<dbReference type="InterPro" id="IPR009057">
    <property type="entry name" value="Homeodomain-like_sf"/>
</dbReference>
<dbReference type="GO" id="GO:0000976">
    <property type="term" value="F:transcription cis-regulatory region binding"/>
    <property type="evidence" value="ECO:0007669"/>
    <property type="project" value="TreeGrafter"/>
</dbReference>
<accession>A0A6J7IYV0</accession>
<keyword evidence="1" id="KW-0805">Transcription regulation</keyword>
<dbReference type="SUPFAM" id="SSF46689">
    <property type="entry name" value="Homeodomain-like"/>
    <property type="match status" value="1"/>
</dbReference>
<protein>
    <submittedName>
        <fullName evidence="5">Unannotated protein</fullName>
    </submittedName>
</protein>
<organism evidence="5">
    <name type="scientific">freshwater metagenome</name>
    <dbReference type="NCBI Taxonomy" id="449393"/>
    <lineage>
        <taxon>unclassified sequences</taxon>
        <taxon>metagenomes</taxon>
        <taxon>ecological metagenomes</taxon>
    </lineage>
</organism>
<dbReference type="InterPro" id="IPR025996">
    <property type="entry name" value="MT1864/Rv1816-like_C"/>
</dbReference>
<dbReference type="SUPFAM" id="SSF48498">
    <property type="entry name" value="Tetracyclin repressor-like, C-terminal domain"/>
    <property type="match status" value="1"/>
</dbReference>
<dbReference type="InterPro" id="IPR001647">
    <property type="entry name" value="HTH_TetR"/>
</dbReference>
<evidence type="ECO:0000313" key="5">
    <source>
        <dbReference type="EMBL" id="CAB4935462.1"/>
    </source>
</evidence>
<dbReference type="Pfam" id="PF00440">
    <property type="entry name" value="TetR_N"/>
    <property type="match status" value="1"/>
</dbReference>
<dbReference type="InterPro" id="IPR050109">
    <property type="entry name" value="HTH-type_TetR-like_transc_reg"/>
</dbReference>
<feature type="domain" description="HTH tetR-type" evidence="4">
    <location>
        <begin position="15"/>
        <end position="75"/>
    </location>
</feature>
<dbReference type="GO" id="GO:0003700">
    <property type="term" value="F:DNA-binding transcription factor activity"/>
    <property type="evidence" value="ECO:0007669"/>
    <property type="project" value="TreeGrafter"/>
</dbReference>
<keyword evidence="3" id="KW-0804">Transcription</keyword>
<reference evidence="5" key="1">
    <citation type="submission" date="2020-05" db="EMBL/GenBank/DDBJ databases">
        <authorList>
            <person name="Chiriac C."/>
            <person name="Salcher M."/>
            <person name="Ghai R."/>
            <person name="Kavagutti S V."/>
        </authorList>
    </citation>
    <scope>NUCLEOTIDE SEQUENCE</scope>
</reference>
<dbReference type="AlphaFoldDB" id="A0A6J7IYV0"/>
<dbReference type="PRINTS" id="PR00455">
    <property type="entry name" value="HTHTETR"/>
</dbReference>
<dbReference type="EMBL" id="CAFBNE010000011">
    <property type="protein sequence ID" value="CAB4935462.1"/>
    <property type="molecule type" value="Genomic_DNA"/>
</dbReference>
<dbReference type="InterPro" id="IPR036271">
    <property type="entry name" value="Tet_transcr_reg_TetR-rel_C_sf"/>
</dbReference>
<dbReference type="Gene3D" id="1.10.357.10">
    <property type="entry name" value="Tetracycline Repressor, domain 2"/>
    <property type="match status" value="1"/>
</dbReference>
<dbReference type="PANTHER" id="PTHR30055:SF220">
    <property type="entry name" value="TETR-FAMILY REGULATORY PROTEIN"/>
    <property type="match status" value="1"/>
</dbReference>
<proteinExistence type="predicted"/>
<evidence type="ECO:0000259" key="4">
    <source>
        <dbReference type="PROSITE" id="PS50977"/>
    </source>
</evidence>
<name>A0A6J7IYV0_9ZZZZ</name>
<sequence length="198" mass="21236">MSDIRQGVRTRTPSVEVTASLVDAALGLLEEAGLPALTVRAVATRASVAPMGVYSRFGNKDGLLEALFVHGFDTLQTAIETPSDASPVRRLTIGCLGYRQFAIDNPQLYHLMFEQMLLLELSPDSREAAKSSFTTLVDRVQDAMNSGDLTPGDSTEVAQQVWSAMHGAVSLEIAGVHFAQDRTANFAAMINALIRGLG</sequence>
<keyword evidence="2" id="KW-0238">DNA-binding</keyword>
<evidence type="ECO:0000256" key="3">
    <source>
        <dbReference type="ARBA" id="ARBA00023163"/>
    </source>
</evidence>